<name>A0A3G8JJV7_9ACTN</name>
<protein>
    <recommendedName>
        <fullName evidence="3">Deazaflavin-dependent nitroreductase</fullName>
    </recommendedName>
</protein>
<evidence type="ECO:0000313" key="1">
    <source>
        <dbReference type="EMBL" id="AZG44812.1"/>
    </source>
</evidence>
<sequence length="132" mass="14557">MKIPKTVARINKVVTNPIQRQWAPRIAPFAMVEHVGRKSGKQYSIPVLAWVDGDRLSIVLTYGRNTDWVRNVTAAGGFGLIRKSEHHKVVRPRIIPSDSPDVARGARVPARFFDSVLTGTIVADDGDPTTSD</sequence>
<gene>
    <name evidence="1" type="ORF">D7316_01403</name>
</gene>
<dbReference type="KEGG" id="gom:D7316_01403"/>
<evidence type="ECO:0008006" key="3">
    <source>
        <dbReference type="Google" id="ProtNLM"/>
    </source>
</evidence>
<dbReference type="RefSeq" id="WP_124707618.1">
    <property type="nucleotide sequence ID" value="NZ_CP033972.1"/>
</dbReference>
<dbReference type="NCBIfam" id="TIGR00026">
    <property type="entry name" value="hi_GC_TIGR00026"/>
    <property type="match status" value="1"/>
</dbReference>
<accession>A0A3G8JJV7</accession>
<dbReference type="EMBL" id="CP033972">
    <property type="protein sequence ID" value="AZG44812.1"/>
    <property type="molecule type" value="Genomic_DNA"/>
</dbReference>
<dbReference type="Gene3D" id="2.30.110.10">
    <property type="entry name" value="Electron Transport, Fmn-binding Protein, Chain A"/>
    <property type="match status" value="1"/>
</dbReference>
<keyword evidence="2" id="KW-1185">Reference proteome</keyword>
<evidence type="ECO:0000313" key="2">
    <source>
        <dbReference type="Proteomes" id="UP000271469"/>
    </source>
</evidence>
<reference evidence="1 2" key="1">
    <citation type="submission" date="2018-11" db="EMBL/GenBank/DDBJ databases">
        <title>Gordonia insulae sp. nov., isolated from an island soil.</title>
        <authorList>
            <person name="Kim Y.S."/>
            <person name="Kim S.B."/>
        </authorList>
    </citation>
    <scope>NUCLEOTIDE SEQUENCE [LARGE SCALE GENOMIC DNA]</scope>
    <source>
        <strain evidence="1 2">MMS17-SY073</strain>
    </source>
</reference>
<proteinExistence type="predicted"/>
<dbReference type="Proteomes" id="UP000271469">
    <property type="component" value="Chromosome"/>
</dbReference>
<dbReference type="GO" id="GO:0016491">
    <property type="term" value="F:oxidoreductase activity"/>
    <property type="evidence" value="ECO:0007669"/>
    <property type="project" value="InterPro"/>
</dbReference>
<dbReference type="OrthoDB" id="3778270at2"/>
<dbReference type="InterPro" id="IPR012349">
    <property type="entry name" value="Split_barrel_FMN-bd"/>
</dbReference>
<dbReference type="InterPro" id="IPR004378">
    <property type="entry name" value="F420H2_quin_Rdtase"/>
</dbReference>
<dbReference type="Pfam" id="PF04075">
    <property type="entry name" value="F420H2_quin_red"/>
    <property type="match status" value="1"/>
</dbReference>
<dbReference type="AlphaFoldDB" id="A0A3G8JJV7"/>
<organism evidence="1 2">
    <name type="scientific">Gordonia insulae</name>
    <dbReference type="NCBI Taxonomy" id="2420509"/>
    <lineage>
        <taxon>Bacteria</taxon>
        <taxon>Bacillati</taxon>
        <taxon>Actinomycetota</taxon>
        <taxon>Actinomycetes</taxon>
        <taxon>Mycobacteriales</taxon>
        <taxon>Gordoniaceae</taxon>
        <taxon>Gordonia</taxon>
    </lineage>
</organism>